<dbReference type="PRINTS" id="PR00111">
    <property type="entry name" value="ABHYDROLASE"/>
</dbReference>
<proteinExistence type="predicted"/>
<dbReference type="AlphaFoldDB" id="A0A840IB97"/>
<comment type="caution">
    <text evidence="2">The sequence shown here is derived from an EMBL/GenBank/DDBJ whole genome shotgun (WGS) entry which is preliminary data.</text>
</comment>
<dbReference type="Pfam" id="PF12697">
    <property type="entry name" value="Abhydrolase_6"/>
    <property type="match status" value="1"/>
</dbReference>
<dbReference type="GO" id="GO:0003824">
    <property type="term" value="F:catalytic activity"/>
    <property type="evidence" value="ECO:0007669"/>
    <property type="project" value="UniProtKB-ARBA"/>
</dbReference>
<protein>
    <submittedName>
        <fullName evidence="2">Pimeloyl-ACP methyl ester carboxylesterase</fullName>
    </submittedName>
</protein>
<dbReference type="RefSeq" id="WP_183341161.1">
    <property type="nucleotide sequence ID" value="NZ_JACHNU010000002.1"/>
</dbReference>
<feature type="domain" description="AB hydrolase-1" evidence="1">
    <location>
        <begin position="40"/>
        <end position="268"/>
    </location>
</feature>
<accession>A0A840IB97</accession>
<dbReference type="InterPro" id="IPR050471">
    <property type="entry name" value="AB_hydrolase"/>
</dbReference>
<dbReference type="PANTHER" id="PTHR43433:SF1">
    <property type="entry name" value="BLL5160 PROTEIN"/>
    <property type="match status" value="1"/>
</dbReference>
<dbReference type="SUPFAM" id="SSF53474">
    <property type="entry name" value="alpha/beta-Hydrolases"/>
    <property type="match status" value="1"/>
</dbReference>
<dbReference type="Gene3D" id="3.40.50.1820">
    <property type="entry name" value="alpha/beta hydrolase"/>
    <property type="match status" value="1"/>
</dbReference>
<dbReference type="Proteomes" id="UP000585272">
    <property type="component" value="Unassembled WGS sequence"/>
</dbReference>
<reference evidence="2 3" key="1">
    <citation type="submission" date="2020-08" db="EMBL/GenBank/DDBJ databases">
        <title>Genomic Encyclopedia of Archaeal and Bacterial Type Strains, Phase II (KMG-II): from individual species to whole genera.</title>
        <authorList>
            <person name="Goeker M."/>
        </authorList>
    </citation>
    <scope>NUCLEOTIDE SEQUENCE [LARGE SCALE GENOMIC DNA]</scope>
    <source>
        <strain evidence="2 3">DSM 23288</strain>
    </source>
</reference>
<evidence type="ECO:0000259" key="1">
    <source>
        <dbReference type="Pfam" id="PF12697"/>
    </source>
</evidence>
<evidence type="ECO:0000313" key="2">
    <source>
        <dbReference type="EMBL" id="MBB4662169.1"/>
    </source>
</evidence>
<keyword evidence="3" id="KW-1185">Reference proteome</keyword>
<name>A0A840IB97_9ACTN</name>
<organism evidence="2 3">
    <name type="scientific">Conexibacter arvalis</name>
    <dbReference type="NCBI Taxonomy" id="912552"/>
    <lineage>
        <taxon>Bacteria</taxon>
        <taxon>Bacillati</taxon>
        <taxon>Actinomycetota</taxon>
        <taxon>Thermoleophilia</taxon>
        <taxon>Solirubrobacterales</taxon>
        <taxon>Conexibacteraceae</taxon>
        <taxon>Conexibacter</taxon>
    </lineage>
</organism>
<dbReference type="InterPro" id="IPR000073">
    <property type="entry name" value="AB_hydrolase_1"/>
</dbReference>
<dbReference type="PANTHER" id="PTHR43433">
    <property type="entry name" value="HYDROLASE, ALPHA/BETA FOLD FAMILY PROTEIN"/>
    <property type="match status" value="1"/>
</dbReference>
<sequence>MAHDTATLEARSWAHWTTPAWATVDGLETAYRREGEGEPLLFLHGAGLTRMWQPLYARLAESFDTIVPEHPGFGDTAMPEWLDGIDDLVLHYDAFLDGLGVERVHLVGHSLGAWIAASLALTYPRRFASLTLMAPIGLRVPEAPPADPFRWSPEVALETLFSGVGERYAEYLEQAGEVEDTLHAYGESITFARLTWNPRYDVRLDRRLARVAAPTQVIGFADDRFVPAAHPRRWAELISGATHVELEGVGDEPASHLAVVQQPDRIAELIAAHAHRNALA</sequence>
<dbReference type="EMBL" id="JACHNU010000002">
    <property type="protein sequence ID" value="MBB4662169.1"/>
    <property type="molecule type" value="Genomic_DNA"/>
</dbReference>
<dbReference type="InterPro" id="IPR029058">
    <property type="entry name" value="AB_hydrolase_fold"/>
</dbReference>
<gene>
    <name evidence="2" type="ORF">BDZ31_001755</name>
</gene>
<evidence type="ECO:0000313" key="3">
    <source>
        <dbReference type="Proteomes" id="UP000585272"/>
    </source>
</evidence>